<evidence type="ECO:0000256" key="4">
    <source>
        <dbReference type="ARBA" id="ARBA00023125"/>
    </source>
</evidence>
<dbReference type="PANTHER" id="PTHR48111:SF21">
    <property type="entry name" value="DNA-BINDING DUAL MASTER TRANSCRIPTIONAL REGULATOR RPAA"/>
    <property type="match status" value="1"/>
</dbReference>
<keyword evidence="3" id="KW-0805">Transcription regulation</keyword>
<feature type="modified residue" description="4-aspartylphosphate" evidence="6">
    <location>
        <position position="53"/>
    </location>
</feature>
<dbReference type="SMART" id="SM00862">
    <property type="entry name" value="Trans_reg_C"/>
    <property type="match status" value="1"/>
</dbReference>
<evidence type="ECO:0000256" key="1">
    <source>
        <dbReference type="ARBA" id="ARBA00022553"/>
    </source>
</evidence>
<sequence>MGRRIAIVEDEAAIRANYSEAFARQGYEVAAYADRPGALAAFRGRLPDLAIIDVGLGDEPEGGFTLCSELRALSQRVPIIFLTARDSDFDVVSGLRLGADDYLTKDISLPHLLARVAALFRRLDVLADSTPREELLEREDLHLDISRLTASWRGEAVPLTLTEFWMVHTLARHPGHVKSRDQLMADAKLVVDDGTITSHVKRIRKKFAMLDPDFDRIESVYGAGYRWKAA</sequence>
<feature type="domain" description="OmpR/PhoB-type" evidence="9">
    <location>
        <begin position="133"/>
        <end position="229"/>
    </location>
</feature>
<dbReference type="Gene3D" id="3.40.50.2300">
    <property type="match status" value="1"/>
</dbReference>
<name>A0A6C1B7H7_9RHOO</name>
<dbReference type="Proteomes" id="UP000501991">
    <property type="component" value="Chromosome"/>
</dbReference>
<dbReference type="GO" id="GO:0000976">
    <property type="term" value="F:transcription cis-regulatory region binding"/>
    <property type="evidence" value="ECO:0007669"/>
    <property type="project" value="TreeGrafter"/>
</dbReference>
<dbReference type="GO" id="GO:0006355">
    <property type="term" value="P:regulation of DNA-templated transcription"/>
    <property type="evidence" value="ECO:0007669"/>
    <property type="project" value="InterPro"/>
</dbReference>
<dbReference type="InterPro" id="IPR022305">
    <property type="entry name" value="Response_regulator"/>
</dbReference>
<feature type="DNA-binding region" description="OmpR/PhoB-type" evidence="7">
    <location>
        <begin position="133"/>
        <end position="229"/>
    </location>
</feature>
<dbReference type="PROSITE" id="PS51755">
    <property type="entry name" value="OMPR_PHOB"/>
    <property type="match status" value="1"/>
</dbReference>
<dbReference type="InterPro" id="IPR039420">
    <property type="entry name" value="WalR-like"/>
</dbReference>
<evidence type="ECO:0000259" key="9">
    <source>
        <dbReference type="PROSITE" id="PS51755"/>
    </source>
</evidence>
<dbReference type="GO" id="GO:0032993">
    <property type="term" value="C:protein-DNA complex"/>
    <property type="evidence" value="ECO:0007669"/>
    <property type="project" value="TreeGrafter"/>
</dbReference>
<dbReference type="Gene3D" id="1.10.10.10">
    <property type="entry name" value="Winged helix-like DNA-binding domain superfamily/Winged helix DNA-binding domain"/>
    <property type="match status" value="1"/>
</dbReference>
<dbReference type="PROSITE" id="PS50110">
    <property type="entry name" value="RESPONSE_REGULATORY"/>
    <property type="match status" value="1"/>
</dbReference>
<dbReference type="InterPro" id="IPR016032">
    <property type="entry name" value="Sig_transdc_resp-reg_C-effctor"/>
</dbReference>
<accession>A0A6C1B7H7</accession>
<dbReference type="GO" id="GO:0000156">
    <property type="term" value="F:phosphorelay response regulator activity"/>
    <property type="evidence" value="ECO:0007669"/>
    <property type="project" value="TreeGrafter"/>
</dbReference>
<dbReference type="InterPro" id="IPR011006">
    <property type="entry name" value="CheY-like_superfamily"/>
</dbReference>
<keyword evidence="4 7" id="KW-0238">DNA-binding</keyword>
<dbReference type="AlphaFoldDB" id="A0A6C1B7H7"/>
<dbReference type="GO" id="GO:0005829">
    <property type="term" value="C:cytosol"/>
    <property type="evidence" value="ECO:0007669"/>
    <property type="project" value="TreeGrafter"/>
</dbReference>
<evidence type="ECO:0000256" key="6">
    <source>
        <dbReference type="PROSITE-ProRule" id="PRU00169"/>
    </source>
</evidence>
<proteinExistence type="predicted"/>
<dbReference type="Pfam" id="PF00486">
    <property type="entry name" value="Trans_reg_C"/>
    <property type="match status" value="1"/>
</dbReference>
<evidence type="ECO:0000313" key="11">
    <source>
        <dbReference type="Proteomes" id="UP000501991"/>
    </source>
</evidence>
<evidence type="ECO:0000313" key="10">
    <source>
        <dbReference type="EMBL" id="QID19427.1"/>
    </source>
</evidence>
<organism evidence="10 11">
    <name type="scientific">Nitrogeniibacter mangrovi</name>
    <dbReference type="NCBI Taxonomy" id="2016596"/>
    <lineage>
        <taxon>Bacteria</taxon>
        <taxon>Pseudomonadati</taxon>
        <taxon>Pseudomonadota</taxon>
        <taxon>Betaproteobacteria</taxon>
        <taxon>Rhodocyclales</taxon>
        <taxon>Zoogloeaceae</taxon>
        <taxon>Nitrogeniibacter</taxon>
    </lineage>
</organism>
<dbReference type="EMBL" id="CP048836">
    <property type="protein sequence ID" value="QID19427.1"/>
    <property type="molecule type" value="Genomic_DNA"/>
</dbReference>
<dbReference type="InterPro" id="IPR001789">
    <property type="entry name" value="Sig_transdc_resp-reg_receiver"/>
</dbReference>
<evidence type="ECO:0000256" key="3">
    <source>
        <dbReference type="ARBA" id="ARBA00023015"/>
    </source>
</evidence>
<dbReference type="SUPFAM" id="SSF52172">
    <property type="entry name" value="CheY-like"/>
    <property type="match status" value="1"/>
</dbReference>
<dbReference type="PANTHER" id="PTHR48111">
    <property type="entry name" value="REGULATOR OF RPOS"/>
    <property type="match status" value="1"/>
</dbReference>
<keyword evidence="11" id="KW-1185">Reference proteome</keyword>
<evidence type="ECO:0000256" key="7">
    <source>
        <dbReference type="PROSITE-ProRule" id="PRU01091"/>
    </source>
</evidence>
<dbReference type="RefSeq" id="WP_173768022.1">
    <property type="nucleotide sequence ID" value="NZ_CP048836.1"/>
</dbReference>
<dbReference type="CDD" id="cd00383">
    <property type="entry name" value="trans_reg_C"/>
    <property type="match status" value="1"/>
</dbReference>
<keyword evidence="5" id="KW-0804">Transcription</keyword>
<gene>
    <name evidence="10" type="primary">pdsR</name>
    <name evidence="10" type="ORF">G3580_18475</name>
</gene>
<evidence type="ECO:0000256" key="5">
    <source>
        <dbReference type="ARBA" id="ARBA00023163"/>
    </source>
</evidence>
<evidence type="ECO:0000259" key="8">
    <source>
        <dbReference type="PROSITE" id="PS50110"/>
    </source>
</evidence>
<dbReference type="Pfam" id="PF00072">
    <property type="entry name" value="Response_reg"/>
    <property type="match status" value="1"/>
</dbReference>
<keyword evidence="2" id="KW-0902">Two-component regulatory system</keyword>
<dbReference type="Gene3D" id="6.10.250.690">
    <property type="match status" value="1"/>
</dbReference>
<dbReference type="KEGG" id="azq:G3580_18475"/>
<dbReference type="SMART" id="SM00448">
    <property type="entry name" value="REC"/>
    <property type="match status" value="1"/>
</dbReference>
<dbReference type="SUPFAM" id="SSF46894">
    <property type="entry name" value="C-terminal effector domain of the bipartite response regulators"/>
    <property type="match status" value="1"/>
</dbReference>
<dbReference type="InterPro" id="IPR001867">
    <property type="entry name" value="OmpR/PhoB-type_DNA-bd"/>
</dbReference>
<protein>
    <submittedName>
        <fullName evidence="10">Proteobacterial dedicated sortase system response regulator</fullName>
    </submittedName>
</protein>
<reference evidence="10 11" key="1">
    <citation type="submission" date="2020-02" db="EMBL/GenBank/DDBJ databases">
        <title>Nitrogenibacter mangrovi gen. nov., sp. nov. isolated from mangrove sediment, a denitrifying betaproteobacterium.</title>
        <authorList>
            <person name="Liao H."/>
            <person name="Tian Y."/>
        </authorList>
    </citation>
    <scope>NUCLEOTIDE SEQUENCE [LARGE SCALE GENOMIC DNA]</scope>
    <source>
        <strain evidence="10 11">M9-3-2</strain>
    </source>
</reference>
<dbReference type="InterPro" id="IPR036388">
    <property type="entry name" value="WH-like_DNA-bd_sf"/>
</dbReference>
<evidence type="ECO:0000256" key="2">
    <source>
        <dbReference type="ARBA" id="ARBA00023012"/>
    </source>
</evidence>
<keyword evidence="1 6" id="KW-0597">Phosphoprotein</keyword>
<dbReference type="NCBIfam" id="TIGR03787">
    <property type="entry name" value="marine_sort_RR"/>
    <property type="match status" value="1"/>
</dbReference>
<feature type="domain" description="Response regulatory" evidence="8">
    <location>
        <begin position="4"/>
        <end position="120"/>
    </location>
</feature>